<dbReference type="RefSeq" id="WP_029039276.1">
    <property type="nucleotide sequence ID" value="NZ_CP011047.1"/>
</dbReference>
<name>A9Y3F1_CROSK</name>
<reference evidence="1" key="1">
    <citation type="journal article" date="2008" name="Appl. Environ. Microbiol.">
        <title>Molecular analysis of the Enterobacter sakazakii O-antigen gene locus.</title>
        <authorList>
            <person name="Mullane N."/>
            <person name="O'Gaora P."/>
            <person name="Nally J.E."/>
            <person name="Iversen C."/>
            <person name="Whyte P."/>
            <person name="Wall P.G."/>
            <person name="Fanning S."/>
        </authorList>
    </citation>
    <scope>NUCLEOTIDE SEQUENCE</scope>
    <source>
        <strain evidence="1">NCTC 11467</strain>
    </source>
</reference>
<dbReference type="SUPFAM" id="SSF53448">
    <property type="entry name" value="Nucleotide-diphospho-sugar transferases"/>
    <property type="match status" value="1"/>
</dbReference>
<dbReference type="EMBL" id="EU076545">
    <property type="protein sequence ID" value="ABX51881.1"/>
    <property type="molecule type" value="Genomic_DNA"/>
</dbReference>
<organism evidence="1">
    <name type="scientific">Cronobacter sakazakii</name>
    <name type="common">Enterobacter sakazakii</name>
    <dbReference type="NCBI Taxonomy" id="28141"/>
    <lineage>
        <taxon>Bacteria</taxon>
        <taxon>Pseudomonadati</taxon>
        <taxon>Pseudomonadota</taxon>
        <taxon>Gammaproteobacteria</taxon>
        <taxon>Enterobacterales</taxon>
        <taxon>Enterobacteriaceae</taxon>
        <taxon>Cronobacter</taxon>
    </lineage>
</organism>
<protein>
    <submittedName>
        <fullName evidence="1">Glycosyl transferase</fullName>
    </submittedName>
</protein>
<evidence type="ECO:0000313" key="1">
    <source>
        <dbReference type="EMBL" id="ABX51881.1"/>
    </source>
</evidence>
<dbReference type="AlphaFoldDB" id="A9Y3F1"/>
<dbReference type="GeneID" id="56730051"/>
<dbReference type="KEGG" id="csj:CSK29544_02506"/>
<keyword evidence="1" id="KW-0808">Transferase</keyword>
<dbReference type="STRING" id="28141.CSK29544_02506"/>
<sequence length="292" mass="33792">MRLDKKIILLCKSIKKSIYYFFRAIFSQSSGVDKNSTFLVTLTSYGLRKNFVFLTIESILHQHVRPAKIVMWLHKKDKPQGIARWILSRQQKRGLEIFFVDNDVRSYKKLSFVPGYYPDYDFYITADDDVFYPTNWIDGFKSNISDNPDAVYCYRGRAILFNDAGSLVAYPVWPLARRKEITGNELLPTGVSGVCYPRDSLDARVADYEAINKLCPYADDIWYKALTTARGYNAILINDDSTHFTPIITGFTKGLEKINVLNDQNTQQFLNAMNYFNLDSNSFRGNYKRNDE</sequence>
<gene>
    <name evidence="1" type="primary">wehC</name>
</gene>
<dbReference type="InterPro" id="IPR029044">
    <property type="entry name" value="Nucleotide-diphossugar_trans"/>
</dbReference>
<accession>A9Y3F1</accession>
<proteinExistence type="predicted"/>
<dbReference type="GO" id="GO:0016740">
    <property type="term" value="F:transferase activity"/>
    <property type="evidence" value="ECO:0007669"/>
    <property type="project" value="UniProtKB-KW"/>
</dbReference>